<name>A0A3G2RBB8_9FIRM</name>
<dbReference type="Pfam" id="PF07833">
    <property type="entry name" value="Cu_amine_oxidN1"/>
    <property type="match status" value="1"/>
</dbReference>
<dbReference type="PROSITE" id="PS51910">
    <property type="entry name" value="GH18_2"/>
    <property type="match status" value="1"/>
</dbReference>
<keyword evidence="4" id="KW-1185">Reference proteome</keyword>
<dbReference type="Gene3D" id="3.30.457.10">
    <property type="entry name" value="Copper amine oxidase-like, N-terminal domain"/>
    <property type="match status" value="1"/>
</dbReference>
<dbReference type="InterPro" id="IPR012854">
    <property type="entry name" value="Cu_amine_oxidase-like_N"/>
</dbReference>
<dbReference type="GO" id="GO:0016787">
    <property type="term" value="F:hydrolase activity"/>
    <property type="evidence" value="ECO:0007669"/>
    <property type="project" value="UniProtKB-KW"/>
</dbReference>
<evidence type="ECO:0000259" key="2">
    <source>
        <dbReference type="PROSITE" id="PS51910"/>
    </source>
</evidence>
<sequence>MSLNSVSVYSGGKPVLVIENKVFESIQPFIMENGHVLISYNIIKENLDPYIFWDPGENKVTITTYNKTVRLKTDSLTAMINTKPVEISFPVKVLDEPYIPIRLLEELYGISVKVLSEHNRVIIDKQHPVRKMAGIRGREIAVKLSPSWFSPTVEKMKQGQKLIVYGNEKGWYQVRTEDGVVGFVPGKKLEVFEMNFELKKAPEQFKWNPGRGKLNMVWDYIRSSTPDMRREKAPKGLDIISPTWFSITDGRGTIESKADISYIEWAHKNNLAVWALIDNSFDPDITHEFLESSETRETIIRQILMYAELFHLDGINIDFENIKLEDKRLLVQFMRELVPIMHEAGITVSQDITVKSQSANWSLCYDRKELGKTVDYLILMAYDEHWASSPESGSVASIGWVERGIKSLLEDVPPEKVILGLPFYTREWEETPGSDGTPVVKSKALSMAQARETLKKNKARMSWDETSGQNFAYYTKGDSVYKIWLEDERSIKLKTSLVKKYNLAGTAAWRKGFEEPAIWDVIFEVLKSPGKI</sequence>
<protein>
    <submittedName>
        <fullName evidence="3">Glycoside hydrolase</fullName>
    </submittedName>
</protein>
<dbReference type="InterPro" id="IPR011583">
    <property type="entry name" value="Chitinase_II/V-like_cat"/>
</dbReference>
<organism evidence="3 4">
    <name type="scientific">Biomaibacter acetigenes</name>
    <dbReference type="NCBI Taxonomy" id="2316383"/>
    <lineage>
        <taxon>Bacteria</taxon>
        <taxon>Bacillati</taxon>
        <taxon>Bacillota</taxon>
        <taxon>Clostridia</taxon>
        <taxon>Thermosediminibacterales</taxon>
        <taxon>Tepidanaerobacteraceae</taxon>
        <taxon>Biomaibacter</taxon>
    </lineage>
</organism>
<dbReference type="GO" id="GO:0005975">
    <property type="term" value="P:carbohydrate metabolic process"/>
    <property type="evidence" value="ECO:0007669"/>
    <property type="project" value="InterPro"/>
</dbReference>
<dbReference type="EMBL" id="CP033169">
    <property type="protein sequence ID" value="AYO32308.1"/>
    <property type="molecule type" value="Genomic_DNA"/>
</dbReference>
<proteinExistence type="predicted"/>
<dbReference type="SMART" id="SM00636">
    <property type="entry name" value="Glyco_18"/>
    <property type="match status" value="1"/>
</dbReference>
<feature type="domain" description="SH3b" evidence="1">
    <location>
        <begin position="130"/>
        <end position="193"/>
    </location>
</feature>
<dbReference type="PROSITE" id="PS51781">
    <property type="entry name" value="SH3B"/>
    <property type="match status" value="1"/>
</dbReference>
<keyword evidence="3" id="KW-0378">Hydrolase</keyword>
<dbReference type="Pfam" id="PF08239">
    <property type="entry name" value="SH3_3"/>
    <property type="match status" value="1"/>
</dbReference>
<dbReference type="Gene3D" id="2.30.30.40">
    <property type="entry name" value="SH3 Domains"/>
    <property type="match status" value="1"/>
</dbReference>
<dbReference type="SUPFAM" id="SSF51445">
    <property type="entry name" value="(Trans)glycosidases"/>
    <property type="match status" value="1"/>
</dbReference>
<evidence type="ECO:0000313" key="4">
    <source>
        <dbReference type="Proteomes" id="UP000280960"/>
    </source>
</evidence>
<dbReference type="InterPro" id="IPR029070">
    <property type="entry name" value="Chitinase_insertion_sf"/>
</dbReference>
<dbReference type="SUPFAM" id="SSF55383">
    <property type="entry name" value="Copper amine oxidase, domain N"/>
    <property type="match status" value="1"/>
</dbReference>
<dbReference type="Gene3D" id="3.10.50.10">
    <property type="match status" value="1"/>
</dbReference>
<dbReference type="GO" id="GO:0008061">
    <property type="term" value="F:chitin binding"/>
    <property type="evidence" value="ECO:0007669"/>
    <property type="project" value="InterPro"/>
</dbReference>
<dbReference type="Gene3D" id="3.20.20.80">
    <property type="entry name" value="Glycosidases"/>
    <property type="match status" value="1"/>
</dbReference>
<dbReference type="InterPro" id="IPR003646">
    <property type="entry name" value="SH3-like_bac-type"/>
</dbReference>
<reference evidence="3 4" key="1">
    <citation type="submission" date="2018-10" db="EMBL/GenBank/DDBJ databases">
        <authorList>
            <person name="Zhang X."/>
        </authorList>
    </citation>
    <scope>NUCLEOTIDE SEQUENCE [LARGE SCALE GENOMIC DNA]</scope>
    <source>
        <strain evidence="3 4">SK-G1</strain>
    </source>
</reference>
<dbReference type="AlphaFoldDB" id="A0A3G2RBB8"/>
<dbReference type="PANTHER" id="PTHR46066">
    <property type="entry name" value="CHITINASE DOMAIN-CONTAINING PROTEIN 1 FAMILY MEMBER"/>
    <property type="match status" value="1"/>
</dbReference>
<evidence type="ECO:0000259" key="1">
    <source>
        <dbReference type="PROSITE" id="PS51781"/>
    </source>
</evidence>
<dbReference type="InterPro" id="IPR001223">
    <property type="entry name" value="Glyco_hydro18_cat"/>
</dbReference>
<evidence type="ECO:0000313" key="3">
    <source>
        <dbReference type="EMBL" id="AYO32308.1"/>
    </source>
</evidence>
<dbReference type="InterPro" id="IPR036582">
    <property type="entry name" value="Mao_N_sf"/>
</dbReference>
<dbReference type="Proteomes" id="UP000280960">
    <property type="component" value="Chromosome"/>
</dbReference>
<gene>
    <name evidence="3" type="ORF">D2962_13645</name>
</gene>
<dbReference type="RefSeq" id="WP_122015804.1">
    <property type="nucleotide sequence ID" value="NZ_CP033169.1"/>
</dbReference>
<feature type="domain" description="GH18" evidence="2">
    <location>
        <begin position="212"/>
        <end position="529"/>
    </location>
</feature>
<dbReference type="KEGG" id="bacg:D2962_13645"/>
<dbReference type="InterPro" id="IPR017853">
    <property type="entry name" value="GH"/>
</dbReference>
<accession>A0A3G2RBB8</accession>
<dbReference type="PANTHER" id="PTHR46066:SF2">
    <property type="entry name" value="CHITINASE DOMAIN-CONTAINING PROTEIN 1"/>
    <property type="match status" value="1"/>
</dbReference>
<dbReference type="Pfam" id="PF00704">
    <property type="entry name" value="Glyco_hydro_18"/>
    <property type="match status" value="1"/>
</dbReference>